<accession>A0AAD5BQA1</accession>
<reference evidence="1" key="1">
    <citation type="submission" date="2022-06" db="EMBL/GenBank/DDBJ databases">
        <title>Uncovering the hologenomic basis of an extraordinary plant invasion.</title>
        <authorList>
            <person name="Bieker V.C."/>
            <person name="Martin M.D."/>
            <person name="Gilbert T."/>
            <person name="Hodgins K."/>
            <person name="Battlay P."/>
            <person name="Petersen B."/>
            <person name="Wilson J."/>
        </authorList>
    </citation>
    <scope>NUCLEOTIDE SEQUENCE</scope>
    <source>
        <strain evidence="1">AA19_3_7</strain>
        <tissue evidence="1">Leaf</tissue>
    </source>
</reference>
<dbReference type="EMBL" id="JAMZMK010011356">
    <property type="protein sequence ID" value="KAI7727535.1"/>
    <property type="molecule type" value="Genomic_DNA"/>
</dbReference>
<keyword evidence="2" id="KW-1185">Reference proteome</keyword>
<evidence type="ECO:0000313" key="2">
    <source>
        <dbReference type="Proteomes" id="UP001206925"/>
    </source>
</evidence>
<evidence type="ECO:0000313" key="1">
    <source>
        <dbReference type="EMBL" id="KAI7727535.1"/>
    </source>
</evidence>
<dbReference type="Proteomes" id="UP001206925">
    <property type="component" value="Unassembled WGS sequence"/>
</dbReference>
<organism evidence="1 2">
    <name type="scientific">Ambrosia artemisiifolia</name>
    <name type="common">Common ragweed</name>
    <dbReference type="NCBI Taxonomy" id="4212"/>
    <lineage>
        <taxon>Eukaryota</taxon>
        <taxon>Viridiplantae</taxon>
        <taxon>Streptophyta</taxon>
        <taxon>Embryophyta</taxon>
        <taxon>Tracheophyta</taxon>
        <taxon>Spermatophyta</taxon>
        <taxon>Magnoliopsida</taxon>
        <taxon>eudicotyledons</taxon>
        <taxon>Gunneridae</taxon>
        <taxon>Pentapetalae</taxon>
        <taxon>asterids</taxon>
        <taxon>campanulids</taxon>
        <taxon>Asterales</taxon>
        <taxon>Asteraceae</taxon>
        <taxon>Asteroideae</taxon>
        <taxon>Heliantheae alliance</taxon>
        <taxon>Heliantheae</taxon>
        <taxon>Ambrosia</taxon>
    </lineage>
</organism>
<name>A0AAD5BQA1_AMBAR</name>
<dbReference type="AlphaFoldDB" id="A0AAD5BQA1"/>
<protein>
    <submittedName>
        <fullName evidence="1">Uncharacterized protein</fullName>
    </submittedName>
</protein>
<comment type="caution">
    <text evidence="1">The sequence shown here is derived from an EMBL/GenBank/DDBJ whole genome shotgun (WGS) entry which is preliminary data.</text>
</comment>
<gene>
    <name evidence="1" type="ORF">M8C21_003839</name>
</gene>
<proteinExistence type="predicted"/>
<sequence>MANTVSCQDLKQLDKACRSFQLPRSK</sequence>